<reference evidence="1 2" key="1">
    <citation type="submission" date="2021-09" db="EMBL/GenBank/DDBJ databases">
        <title>Lysobacter sp. 13A isolated from the river sediment.</title>
        <authorList>
            <person name="Liu H."/>
            <person name="Li S."/>
            <person name="Mao S."/>
        </authorList>
    </citation>
    <scope>NUCLEOTIDE SEQUENCE [LARGE SCALE GENOMIC DNA]</scope>
    <source>
        <strain evidence="1 2">13A</strain>
    </source>
</reference>
<dbReference type="Gene3D" id="3.40.50.150">
    <property type="entry name" value="Vaccinia Virus protein VP39"/>
    <property type="match status" value="2"/>
</dbReference>
<evidence type="ECO:0008006" key="3">
    <source>
        <dbReference type="Google" id="ProtNLM"/>
    </source>
</evidence>
<dbReference type="SUPFAM" id="SSF53335">
    <property type="entry name" value="S-adenosyl-L-methionine-dependent methyltransferases"/>
    <property type="match status" value="1"/>
</dbReference>
<dbReference type="InterPro" id="IPR029063">
    <property type="entry name" value="SAM-dependent_MTases_sf"/>
</dbReference>
<accession>A0ABS7T4U7</accession>
<comment type="caution">
    <text evidence="1">The sequence shown here is derived from an EMBL/GenBank/DDBJ whole genome shotgun (WGS) entry which is preliminary data.</text>
</comment>
<protein>
    <recommendedName>
        <fullName evidence="3">SAM-dependent methyltransferase</fullName>
    </recommendedName>
</protein>
<keyword evidence="2" id="KW-1185">Reference proteome</keyword>
<sequence length="254" mass="28767">MTTRRNSYWGRIPEGAADPRELERRPDVIAMSRGEMYLAACSAILRDGHGFVSATDADVPRDAEGRWIPLFTYPCIEYIRQFDFSGKRVFEWGSGASTLFWQDRGARVASVENDRRWYERMLELKGPDTQLLFDDGDGFPRAIHEVPGEFDIIVIDSAGYRYDCAQESAGRLATGGMVILDNAEWHPRTAGVLRDQGLIQVDFSGFKVTEFHASTTSVFLHRDFAFPTREPMQPAYAVGAKRLMSEWDQPGGRR</sequence>
<dbReference type="RefSeq" id="WP_223675097.1">
    <property type="nucleotide sequence ID" value="NZ_JAINZW010000002.1"/>
</dbReference>
<gene>
    <name evidence="1" type="ORF">K6753_05070</name>
</gene>
<evidence type="ECO:0000313" key="1">
    <source>
        <dbReference type="EMBL" id="MBZ4038897.1"/>
    </source>
</evidence>
<organism evidence="1 2">
    <name type="scientific">Novilysobacter selenitireducens</name>
    <dbReference type="NCBI Taxonomy" id="2872639"/>
    <lineage>
        <taxon>Bacteria</taxon>
        <taxon>Pseudomonadati</taxon>
        <taxon>Pseudomonadota</taxon>
        <taxon>Gammaproteobacteria</taxon>
        <taxon>Lysobacterales</taxon>
        <taxon>Lysobacteraceae</taxon>
        <taxon>Novilysobacter</taxon>
    </lineage>
</organism>
<name>A0ABS7T4U7_9GAMM</name>
<proteinExistence type="predicted"/>
<evidence type="ECO:0000313" key="2">
    <source>
        <dbReference type="Proteomes" id="UP001430954"/>
    </source>
</evidence>
<dbReference type="Proteomes" id="UP001430954">
    <property type="component" value="Unassembled WGS sequence"/>
</dbReference>
<dbReference type="EMBL" id="JAINZW010000002">
    <property type="protein sequence ID" value="MBZ4038897.1"/>
    <property type="molecule type" value="Genomic_DNA"/>
</dbReference>